<evidence type="ECO:0000256" key="8">
    <source>
        <dbReference type="SAM" id="Phobius"/>
    </source>
</evidence>
<name>A0A1H8DLJ2_9RHOB</name>
<proteinExistence type="inferred from homology"/>
<dbReference type="PANTHER" id="PTHR47529">
    <property type="entry name" value="PEPTIDYL-PROLYL CIS-TRANS ISOMERASE D"/>
    <property type="match status" value="1"/>
</dbReference>
<dbReference type="GO" id="GO:0003755">
    <property type="term" value="F:peptidyl-prolyl cis-trans isomerase activity"/>
    <property type="evidence" value="ECO:0007669"/>
    <property type="project" value="InterPro"/>
</dbReference>
<sequence length="620" mass="65416">MANPTDDTRRKKGKGTSIVVWVLMGMLVLGLGGFGITNFGGGLGAIGKVGDREITINDYQRALQTEMRALSQQFGAQLTLQQAQTFGIDQQVRQQLVNTAALDNEADRIGLSAGDGRIVNEITNSSAFQDASGQFNRETYRLTLQNNRLSEAEYESKMRADLARALLQGAVAGGFAAPAVVTDTLYAYVSERRSLSLLRLTAADVAAPPAAPTDAELTAHYDANIAEFTASEARRITYAALLPENIAANMPIDETLLAKLYQDRIAEFVQPERRLVERLVFPTLDAATAAKTAFDAGTTFESLVEQRGVALSDIDLGDKSAEELGTAGPAIFALTEPGVVGPFDSDLGPALFRMNGILAAQNTTLDEARDDLAAELAADSARRAIDDMVEGFDDRLASGATLEDLANETDMTLGQIDFTATSSEAMAAYPAFRQAAADAVDGDFPAIIQLDDGGIFALRLDAIIPPTPVPFADARTAVTDSWTAQAVTKSLSDLATTIKSQIEGGAALGAFGITEILTDITRSSTIADTPASLLQTVFEMDAGQIRVLEEGTFVAVMQLDTVTPGATDGPDAEALKAAIAAQAEQALAQDAFALYTNALTSAAGITLDNAAINSVHAQFP</sequence>
<feature type="transmembrane region" description="Helical" evidence="8">
    <location>
        <begin position="18"/>
        <end position="36"/>
    </location>
</feature>
<keyword evidence="5 8" id="KW-0472">Membrane</keyword>
<dbReference type="Pfam" id="PF13145">
    <property type="entry name" value="Rotamase_2"/>
    <property type="match status" value="1"/>
</dbReference>
<keyword evidence="4 8" id="KW-1133">Transmembrane helix</keyword>
<evidence type="ECO:0000256" key="2">
    <source>
        <dbReference type="ARBA" id="ARBA00022475"/>
    </source>
</evidence>
<dbReference type="AlphaFoldDB" id="A0A1H8DLJ2"/>
<evidence type="ECO:0000256" key="6">
    <source>
        <dbReference type="ARBA" id="ARBA00023186"/>
    </source>
</evidence>
<comment type="similarity">
    <text evidence="7">Belongs to the PpiD chaperone family.</text>
</comment>
<dbReference type="STRING" id="1077947.SAMN05216227_100729"/>
<keyword evidence="11" id="KW-1185">Reference proteome</keyword>
<feature type="domain" description="PpiC" evidence="9">
    <location>
        <begin position="253"/>
        <end position="370"/>
    </location>
</feature>
<keyword evidence="3 8" id="KW-0812">Transmembrane</keyword>
<dbReference type="SUPFAM" id="SSF109998">
    <property type="entry name" value="Triger factor/SurA peptide-binding domain-like"/>
    <property type="match status" value="1"/>
</dbReference>
<dbReference type="InterPro" id="IPR000297">
    <property type="entry name" value="PPIase_PpiC"/>
</dbReference>
<evidence type="ECO:0000259" key="9">
    <source>
        <dbReference type="Pfam" id="PF13145"/>
    </source>
</evidence>
<dbReference type="Pfam" id="PF13624">
    <property type="entry name" value="SurA_N_3"/>
    <property type="match status" value="1"/>
</dbReference>
<protein>
    <submittedName>
        <fullName evidence="10">Peptidyl-prolyl cis-trans isomerase D</fullName>
    </submittedName>
</protein>
<evidence type="ECO:0000256" key="1">
    <source>
        <dbReference type="ARBA" id="ARBA00004401"/>
    </source>
</evidence>
<organism evidence="10 11">
    <name type="scientific">Pseudorhodobacter antarcticus</name>
    <dbReference type="NCBI Taxonomy" id="1077947"/>
    <lineage>
        <taxon>Bacteria</taxon>
        <taxon>Pseudomonadati</taxon>
        <taxon>Pseudomonadota</taxon>
        <taxon>Alphaproteobacteria</taxon>
        <taxon>Rhodobacterales</taxon>
        <taxon>Paracoccaceae</taxon>
        <taxon>Pseudorhodobacter</taxon>
    </lineage>
</organism>
<dbReference type="RefSeq" id="WP_050519032.1">
    <property type="nucleotide sequence ID" value="NZ_FOCO01000007.1"/>
</dbReference>
<evidence type="ECO:0000313" key="10">
    <source>
        <dbReference type="EMBL" id="SEN07407.1"/>
    </source>
</evidence>
<reference evidence="10 11" key="1">
    <citation type="submission" date="2016-10" db="EMBL/GenBank/DDBJ databases">
        <authorList>
            <person name="de Groot N.N."/>
        </authorList>
    </citation>
    <scope>NUCLEOTIDE SEQUENCE [LARGE SCALE GENOMIC DNA]</scope>
    <source>
        <strain evidence="10 11">CGMCC 1.10836</strain>
    </source>
</reference>
<evidence type="ECO:0000313" key="11">
    <source>
        <dbReference type="Proteomes" id="UP000183002"/>
    </source>
</evidence>
<keyword evidence="10" id="KW-0413">Isomerase</keyword>
<keyword evidence="6" id="KW-0143">Chaperone</keyword>
<dbReference type="GO" id="GO:0005886">
    <property type="term" value="C:plasma membrane"/>
    <property type="evidence" value="ECO:0007669"/>
    <property type="project" value="UniProtKB-SubCell"/>
</dbReference>
<dbReference type="PANTHER" id="PTHR47529:SF1">
    <property type="entry name" value="PERIPLASMIC CHAPERONE PPID"/>
    <property type="match status" value="1"/>
</dbReference>
<dbReference type="Gene3D" id="1.10.4030.10">
    <property type="entry name" value="Porin chaperone SurA, peptide-binding domain"/>
    <property type="match status" value="1"/>
</dbReference>
<keyword evidence="2" id="KW-1003">Cell membrane</keyword>
<dbReference type="OrthoDB" id="9768393at2"/>
<evidence type="ECO:0000256" key="4">
    <source>
        <dbReference type="ARBA" id="ARBA00022989"/>
    </source>
</evidence>
<dbReference type="InterPro" id="IPR052029">
    <property type="entry name" value="PpiD_chaperone"/>
</dbReference>
<evidence type="ECO:0000256" key="7">
    <source>
        <dbReference type="ARBA" id="ARBA00038408"/>
    </source>
</evidence>
<comment type="subcellular location">
    <subcellularLocation>
        <location evidence="1">Cell membrane</location>
        <topology evidence="1">Single-pass type II membrane protein</topology>
    </subcellularLocation>
</comment>
<dbReference type="EMBL" id="FOCO01000007">
    <property type="protein sequence ID" value="SEN07407.1"/>
    <property type="molecule type" value="Genomic_DNA"/>
</dbReference>
<evidence type="ECO:0000256" key="3">
    <source>
        <dbReference type="ARBA" id="ARBA00022692"/>
    </source>
</evidence>
<dbReference type="SUPFAM" id="SSF54534">
    <property type="entry name" value="FKBP-like"/>
    <property type="match status" value="1"/>
</dbReference>
<evidence type="ECO:0000256" key="5">
    <source>
        <dbReference type="ARBA" id="ARBA00023136"/>
    </source>
</evidence>
<dbReference type="Proteomes" id="UP000183002">
    <property type="component" value="Unassembled WGS sequence"/>
</dbReference>
<accession>A0A1H8DLJ2</accession>
<gene>
    <name evidence="10" type="ORF">SAMN05216227_100729</name>
</gene>
<dbReference type="InterPro" id="IPR027304">
    <property type="entry name" value="Trigger_fact/SurA_dom_sf"/>
</dbReference>